<organism evidence="6">
    <name type="scientific">Sinorhizobium fredii (strain USDA 257)</name>
    <dbReference type="NCBI Taxonomy" id="1185652"/>
    <lineage>
        <taxon>Bacteria</taxon>
        <taxon>Pseudomonadati</taxon>
        <taxon>Pseudomonadota</taxon>
        <taxon>Alphaproteobacteria</taxon>
        <taxon>Hyphomicrobiales</taxon>
        <taxon>Rhizobiaceae</taxon>
        <taxon>Sinorhizobium/Ensifer group</taxon>
        <taxon>Sinorhizobium</taxon>
    </lineage>
</organism>
<dbReference type="Gene3D" id="1.10.1040.10">
    <property type="entry name" value="N-(1-d-carboxylethyl)-l-norvaline Dehydrogenase, domain 2"/>
    <property type="match status" value="1"/>
</dbReference>
<dbReference type="InterPro" id="IPR029154">
    <property type="entry name" value="HIBADH-like_NADP-bd"/>
</dbReference>
<dbReference type="InterPro" id="IPR013328">
    <property type="entry name" value="6PGD_dom2"/>
</dbReference>
<sequence length="328" mass="33968">MIARPRVLSDRLSWPPLFWTESIGSSRGRYKMTTVAFIGVGRMGSRMALRLLDAGHVVHVFDPNTAATAELAVKGAVVEASPSAAAAPAMFVLSSLPSPATLRDAITGENGILKKVAAGATVIDFSTVDASTTKAIAAQCEAKGVHFMDAPVSGGVAGASAGTLLVMAGGSQDVLDAARPVLGPIAGRIVHCGPVGSGQLTKLAHNLLTAINTVALGEVLSASVKSGANLSVLTEVLSGGLAGSKMLDYLPKTLFTEERPANFALDLMHKDISLCLEEFSAYPMPLGQMVRQIYNMARAEGLGGKDSTSVAEVFENLLKVELRLPASA</sequence>
<dbReference type="PANTHER" id="PTHR22981">
    <property type="entry name" value="3-HYDROXYISOBUTYRATE DEHYDROGENASE-RELATED"/>
    <property type="match status" value="1"/>
</dbReference>
<accession>I3XH57</accession>
<feature type="domain" description="6-phosphogluconate dehydrogenase NADP-binding" evidence="4">
    <location>
        <begin position="34"/>
        <end position="193"/>
    </location>
</feature>
<dbReference type="SUPFAM" id="SSF51735">
    <property type="entry name" value="NAD(P)-binding Rossmann-fold domains"/>
    <property type="match status" value="1"/>
</dbReference>
<reference evidence="6" key="1">
    <citation type="journal article" date="2012" name="J. Bacteriol.">
        <title>Complete genome sequence of the broad-host-range strain Sinorhizobium fredii USDA257.</title>
        <authorList>
            <person name="Schuldes J."/>
            <person name="Rodriguez Orbegoso M."/>
            <person name="Schmeisser C."/>
            <person name="Krishnan H.B."/>
            <person name="Daniel R."/>
            <person name="Streit W.R."/>
        </authorList>
    </citation>
    <scope>NUCLEOTIDE SEQUENCE [LARGE SCALE GENOMIC DNA]</scope>
    <source>
        <strain evidence="6">USDA 257</strain>
        <plasmid evidence="6">pUSDA257</plasmid>
    </source>
</reference>
<evidence type="ECO:0000259" key="4">
    <source>
        <dbReference type="Pfam" id="PF03446"/>
    </source>
</evidence>
<dbReference type="Gene3D" id="3.40.50.720">
    <property type="entry name" value="NAD(P)-binding Rossmann-like Domain"/>
    <property type="match status" value="1"/>
</dbReference>
<evidence type="ECO:0000256" key="2">
    <source>
        <dbReference type="ARBA" id="ARBA00023027"/>
    </source>
</evidence>
<feature type="domain" description="3-hydroxyisobutyrate dehydrogenase-like NAD-binding" evidence="5">
    <location>
        <begin position="196"/>
        <end position="313"/>
    </location>
</feature>
<evidence type="ECO:0000313" key="6">
    <source>
        <dbReference type="EMBL" id="AFL55213.1"/>
    </source>
</evidence>
<keyword evidence="6" id="KW-0614">Plasmid</keyword>
<dbReference type="InterPro" id="IPR006115">
    <property type="entry name" value="6PGDH_NADP-bd"/>
</dbReference>
<gene>
    <name evidence="6" type="primary">garR</name>
    <name evidence="6" type="ORF">USDA257_p04980</name>
</gene>
<dbReference type="Pfam" id="PF14833">
    <property type="entry name" value="NAD_binding_11"/>
    <property type="match status" value="1"/>
</dbReference>
<dbReference type="SUPFAM" id="SSF48179">
    <property type="entry name" value="6-phosphogluconate dehydrogenase C-terminal domain-like"/>
    <property type="match status" value="1"/>
</dbReference>
<protein>
    <submittedName>
        <fullName evidence="6">2-hydroxy-3-oxopropionate reductase GarR</fullName>
        <ecNumber evidence="6">1.1.1.60</ecNumber>
    </submittedName>
</protein>
<dbReference type="InterPro" id="IPR036291">
    <property type="entry name" value="NAD(P)-bd_dom_sf"/>
</dbReference>
<geneLocation type="plasmid" evidence="7">
    <name>pUSDA257 fragment 5</name>
</geneLocation>
<evidence type="ECO:0000256" key="1">
    <source>
        <dbReference type="ARBA" id="ARBA00023002"/>
    </source>
</evidence>
<dbReference type="HOGENOM" id="CLU_035117_1_1_5"/>
<dbReference type="GO" id="GO:0051287">
    <property type="term" value="F:NAD binding"/>
    <property type="evidence" value="ECO:0007669"/>
    <property type="project" value="InterPro"/>
</dbReference>
<dbReference type="InterPro" id="IPR015815">
    <property type="entry name" value="HIBADH-related"/>
</dbReference>
<evidence type="ECO:0000259" key="5">
    <source>
        <dbReference type="Pfam" id="PF14833"/>
    </source>
</evidence>
<evidence type="ECO:0000256" key="3">
    <source>
        <dbReference type="PIRSR" id="PIRSR000103-1"/>
    </source>
</evidence>
<dbReference type="PANTHER" id="PTHR22981:SF7">
    <property type="entry name" value="3-HYDROXYISOBUTYRATE DEHYDROGENASE, MITOCHONDRIAL"/>
    <property type="match status" value="1"/>
</dbReference>
<name>I3XH57_SINF2</name>
<dbReference type="GO" id="GO:0050661">
    <property type="term" value="F:NADP binding"/>
    <property type="evidence" value="ECO:0007669"/>
    <property type="project" value="InterPro"/>
</dbReference>
<keyword evidence="1 6" id="KW-0560">Oxidoreductase</keyword>
<proteinExistence type="predicted"/>
<evidence type="ECO:0000313" key="7">
    <source>
        <dbReference type="Proteomes" id="UP000006180"/>
    </source>
</evidence>
<dbReference type="InterPro" id="IPR008927">
    <property type="entry name" value="6-PGluconate_DH-like_C_sf"/>
</dbReference>
<dbReference type="Pfam" id="PF03446">
    <property type="entry name" value="NAD_binding_2"/>
    <property type="match status" value="1"/>
</dbReference>
<keyword evidence="2" id="KW-0520">NAD</keyword>
<dbReference type="EMBL" id="CP003568">
    <property type="protein sequence ID" value="AFL55213.1"/>
    <property type="molecule type" value="Genomic_DNA"/>
</dbReference>
<dbReference type="AlphaFoldDB" id="I3XH57"/>
<dbReference type="PIRSF" id="PIRSF000103">
    <property type="entry name" value="HIBADH"/>
    <property type="match status" value="1"/>
</dbReference>
<dbReference type="PATRIC" id="fig|1185652.3.peg.6887"/>
<feature type="active site" evidence="3">
    <location>
        <position position="202"/>
    </location>
</feature>
<dbReference type="GO" id="GO:0008679">
    <property type="term" value="F:2-hydroxy-3-oxopropionate reductase activity"/>
    <property type="evidence" value="ECO:0007669"/>
    <property type="project" value="UniProtKB-EC"/>
</dbReference>
<dbReference type="EC" id="1.1.1.60" evidence="6"/>